<keyword evidence="3" id="KW-1185">Reference proteome</keyword>
<evidence type="ECO:0000313" key="3">
    <source>
        <dbReference type="Proteomes" id="UP001597212"/>
    </source>
</evidence>
<reference evidence="3" key="1">
    <citation type="journal article" date="2019" name="Int. J. Syst. Evol. Microbiol.">
        <title>The Global Catalogue of Microorganisms (GCM) 10K type strain sequencing project: providing services to taxonomists for standard genome sequencing and annotation.</title>
        <authorList>
            <consortium name="The Broad Institute Genomics Platform"/>
            <consortium name="The Broad Institute Genome Sequencing Center for Infectious Disease"/>
            <person name="Wu L."/>
            <person name="Ma J."/>
        </authorList>
    </citation>
    <scope>NUCLEOTIDE SEQUENCE [LARGE SCALE GENOMIC DNA]</scope>
    <source>
        <strain evidence="3">CCM 8912</strain>
    </source>
</reference>
<comment type="caution">
    <text evidence="2">The sequence shown here is derived from an EMBL/GenBank/DDBJ whole genome shotgun (WGS) entry which is preliminary data.</text>
</comment>
<gene>
    <name evidence="2" type="ORF">ACFQ5K_04100</name>
</gene>
<dbReference type="RefSeq" id="WP_225419410.1">
    <property type="nucleotide sequence ID" value="NZ_JBHTOK010000018.1"/>
</dbReference>
<dbReference type="SUPFAM" id="SSF46785">
    <property type="entry name" value="Winged helix' DNA-binding domain"/>
    <property type="match status" value="1"/>
</dbReference>
<organism evidence="2 3">
    <name type="scientific">Lacticaseibacillus hegangensis</name>
    <dbReference type="NCBI Taxonomy" id="2486010"/>
    <lineage>
        <taxon>Bacteria</taxon>
        <taxon>Bacillati</taxon>
        <taxon>Bacillota</taxon>
        <taxon>Bacilli</taxon>
        <taxon>Lactobacillales</taxon>
        <taxon>Lactobacillaceae</taxon>
        <taxon>Lacticaseibacillus</taxon>
    </lineage>
</organism>
<dbReference type="InterPro" id="IPR036390">
    <property type="entry name" value="WH_DNA-bd_sf"/>
</dbReference>
<name>A0ABW4CWT8_9LACO</name>
<dbReference type="Proteomes" id="UP001597212">
    <property type="component" value="Unassembled WGS sequence"/>
</dbReference>
<dbReference type="InterPro" id="IPR000847">
    <property type="entry name" value="LysR_HTH_N"/>
</dbReference>
<dbReference type="Gene3D" id="1.10.10.10">
    <property type="entry name" value="Winged helix-like DNA-binding domain superfamily/Winged helix DNA-binding domain"/>
    <property type="match status" value="1"/>
</dbReference>
<dbReference type="EMBL" id="JBHTOK010000018">
    <property type="protein sequence ID" value="MFD1440573.1"/>
    <property type="molecule type" value="Genomic_DNA"/>
</dbReference>
<accession>A0ABW4CWT8</accession>
<sequence length="65" mass="7538">MEIRLLGYFFAICGASSISRVLERIRIKQPTLYRQLEQFETELGAPQFNSNQSHSYPDTDWGISQ</sequence>
<evidence type="ECO:0000259" key="1">
    <source>
        <dbReference type="Pfam" id="PF00126"/>
    </source>
</evidence>
<protein>
    <submittedName>
        <fullName evidence="2">LysR family transcriptional regulator</fullName>
    </submittedName>
</protein>
<dbReference type="InterPro" id="IPR036388">
    <property type="entry name" value="WH-like_DNA-bd_sf"/>
</dbReference>
<dbReference type="Pfam" id="PF00126">
    <property type="entry name" value="HTH_1"/>
    <property type="match status" value="1"/>
</dbReference>
<proteinExistence type="predicted"/>
<evidence type="ECO:0000313" key="2">
    <source>
        <dbReference type="EMBL" id="MFD1440573.1"/>
    </source>
</evidence>
<feature type="domain" description="HTH lysR-type" evidence="1">
    <location>
        <begin position="3"/>
        <end position="50"/>
    </location>
</feature>